<dbReference type="Proteomes" id="UP000606935">
    <property type="component" value="Unassembled WGS sequence"/>
</dbReference>
<keyword evidence="5" id="KW-1185">Reference proteome</keyword>
<dbReference type="Gene3D" id="3.30.70.1070">
    <property type="entry name" value="Sporulation related repeat"/>
    <property type="match status" value="1"/>
</dbReference>
<dbReference type="InterPro" id="IPR036680">
    <property type="entry name" value="SPOR-like_sf"/>
</dbReference>
<evidence type="ECO:0008006" key="6">
    <source>
        <dbReference type="Google" id="ProtNLM"/>
    </source>
</evidence>
<feature type="signal peptide" evidence="3">
    <location>
        <begin position="1"/>
        <end position="29"/>
    </location>
</feature>
<name>A0A917Z2S6_9ALTE</name>
<feature type="coiled-coil region" evidence="1">
    <location>
        <begin position="65"/>
        <end position="92"/>
    </location>
</feature>
<sequence>MCQRHHKTARLISSLAVPLLPMMALTLSACSTTNGFYGSNESSDLPQETITSDEVRQYVQEWRDAKAGIQRLNELEADLALLIAEVNRASALEETPQPYRDTSEDELLTAAPLINAKSEENNWLPPTSAPADDMPPTGDIDNGQNTAEAVYGLRIAAFLKPQSAKFGWYLIQQRDGKILTGLSARLQKTQHPRQTLYSLNVGPFSSAPDAESLCEQLKPRQYLCEVGEFSGQELR</sequence>
<dbReference type="RefSeq" id="WP_188697898.1">
    <property type="nucleotide sequence ID" value="NZ_BMLS01000006.1"/>
</dbReference>
<evidence type="ECO:0000256" key="1">
    <source>
        <dbReference type="SAM" id="Coils"/>
    </source>
</evidence>
<accession>A0A917Z2S6</accession>
<reference evidence="4" key="1">
    <citation type="journal article" date="2014" name="Int. J. Syst. Evol. Microbiol.">
        <title>Complete genome sequence of Corynebacterium casei LMG S-19264T (=DSM 44701T), isolated from a smear-ripened cheese.</title>
        <authorList>
            <consortium name="US DOE Joint Genome Institute (JGI-PGF)"/>
            <person name="Walter F."/>
            <person name="Albersmeier A."/>
            <person name="Kalinowski J."/>
            <person name="Ruckert C."/>
        </authorList>
    </citation>
    <scope>NUCLEOTIDE SEQUENCE</scope>
    <source>
        <strain evidence="4">CGMCC 1.7086</strain>
    </source>
</reference>
<evidence type="ECO:0000313" key="4">
    <source>
        <dbReference type="EMBL" id="GGO73370.1"/>
    </source>
</evidence>
<reference evidence="4" key="2">
    <citation type="submission" date="2020-09" db="EMBL/GenBank/DDBJ databases">
        <authorList>
            <person name="Sun Q."/>
            <person name="Zhou Y."/>
        </authorList>
    </citation>
    <scope>NUCLEOTIDE SEQUENCE</scope>
    <source>
        <strain evidence="4">CGMCC 1.7086</strain>
    </source>
</reference>
<keyword evidence="3" id="KW-0732">Signal</keyword>
<evidence type="ECO:0000256" key="3">
    <source>
        <dbReference type="SAM" id="SignalP"/>
    </source>
</evidence>
<protein>
    <recommendedName>
        <fullName evidence="6">SPOR domain-containing protein</fullName>
    </recommendedName>
</protein>
<dbReference type="GO" id="GO:0042834">
    <property type="term" value="F:peptidoglycan binding"/>
    <property type="evidence" value="ECO:0007669"/>
    <property type="project" value="InterPro"/>
</dbReference>
<dbReference type="AlphaFoldDB" id="A0A917Z2S6"/>
<dbReference type="EMBL" id="BMLS01000006">
    <property type="protein sequence ID" value="GGO73370.1"/>
    <property type="molecule type" value="Genomic_DNA"/>
</dbReference>
<keyword evidence="1" id="KW-0175">Coiled coil</keyword>
<organism evidence="4 5">
    <name type="scientific">Bowmanella pacifica</name>
    <dbReference type="NCBI Taxonomy" id="502051"/>
    <lineage>
        <taxon>Bacteria</taxon>
        <taxon>Pseudomonadati</taxon>
        <taxon>Pseudomonadota</taxon>
        <taxon>Gammaproteobacteria</taxon>
        <taxon>Alteromonadales</taxon>
        <taxon>Alteromonadaceae</taxon>
        <taxon>Bowmanella</taxon>
    </lineage>
</organism>
<evidence type="ECO:0000256" key="2">
    <source>
        <dbReference type="SAM" id="MobiDB-lite"/>
    </source>
</evidence>
<gene>
    <name evidence="4" type="ORF">GCM10010982_33740</name>
</gene>
<feature type="region of interest" description="Disordered" evidence="2">
    <location>
        <begin position="119"/>
        <end position="143"/>
    </location>
</feature>
<dbReference type="PROSITE" id="PS51257">
    <property type="entry name" value="PROKAR_LIPOPROTEIN"/>
    <property type="match status" value="1"/>
</dbReference>
<proteinExistence type="predicted"/>
<feature type="chain" id="PRO_5037517758" description="SPOR domain-containing protein" evidence="3">
    <location>
        <begin position="30"/>
        <end position="235"/>
    </location>
</feature>
<comment type="caution">
    <text evidence="4">The sequence shown here is derived from an EMBL/GenBank/DDBJ whole genome shotgun (WGS) entry which is preliminary data.</text>
</comment>
<evidence type="ECO:0000313" key="5">
    <source>
        <dbReference type="Proteomes" id="UP000606935"/>
    </source>
</evidence>